<keyword evidence="4" id="KW-0812">Transmembrane</keyword>
<dbReference type="OrthoDB" id="418595at2759"/>
<accession>A0A9N8Z5M3</accession>
<dbReference type="AlphaFoldDB" id="A0A9N8Z5M3"/>
<feature type="domain" description="CBS" evidence="5">
    <location>
        <begin position="249"/>
        <end position="307"/>
    </location>
</feature>
<dbReference type="EMBL" id="CAJVPI010000080">
    <property type="protein sequence ID" value="CAG8475068.1"/>
    <property type="molecule type" value="Genomic_DNA"/>
</dbReference>
<feature type="region of interest" description="Disordered" evidence="3">
    <location>
        <begin position="402"/>
        <end position="476"/>
    </location>
</feature>
<evidence type="ECO:0000256" key="1">
    <source>
        <dbReference type="ARBA" id="ARBA00022737"/>
    </source>
</evidence>
<feature type="compositionally biased region" description="Pro residues" evidence="3">
    <location>
        <begin position="450"/>
        <end position="464"/>
    </location>
</feature>
<dbReference type="PANTHER" id="PTHR48108:SF26">
    <property type="entry name" value="CBS DOMAIN-CONTAINING PROTEIN DDB_G0289609"/>
    <property type="match status" value="1"/>
</dbReference>
<dbReference type="Gene3D" id="3.10.580.10">
    <property type="entry name" value="CBS-domain"/>
    <property type="match status" value="2"/>
</dbReference>
<comment type="caution">
    <text evidence="7">The sequence shown here is derived from an EMBL/GenBank/DDBJ whole genome shotgun (WGS) entry which is preliminary data.</text>
</comment>
<evidence type="ECO:0000259" key="6">
    <source>
        <dbReference type="PROSITE" id="PS51745"/>
    </source>
</evidence>
<dbReference type="Pfam" id="PF00564">
    <property type="entry name" value="PB1"/>
    <property type="match status" value="1"/>
</dbReference>
<feature type="domain" description="CBS" evidence="5">
    <location>
        <begin position="144"/>
        <end position="201"/>
    </location>
</feature>
<feature type="transmembrane region" description="Helical" evidence="4">
    <location>
        <begin position="676"/>
        <end position="698"/>
    </location>
</feature>
<evidence type="ECO:0000256" key="2">
    <source>
        <dbReference type="PROSITE-ProRule" id="PRU00703"/>
    </source>
</evidence>
<organism evidence="7 8">
    <name type="scientific">Paraglomus brasilianum</name>
    <dbReference type="NCBI Taxonomy" id="144538"/>
    <lineage>
        <taxon>Eukaryota</taxon>
        <taxon>Fungi</taxon>
        <taxon>Fungi incertae sedis</taxon>
        <taxon>Mucoromycota</taxon>
        <taxon>Glomeromycotina</taxon>
        <taxon>Glomeromycetes</taxon>
        <taxon>Paraglomerales</taxon>
        <taxon>Paraglomeraceae</taxon>
        <taxon>Paraglomus</taxon>
    </lineage>
</organism>
<dbReference type="InterPro" id="IPR000270">
    <property type="entry name" value="PB1_dom"/>
</dbReference>
<evidence type="ECO:0000256" key="3">
    <source>
        <dbReference type="SAM" id="MobiDB-lite"/>
    </source>
</evidence>
<feature type="compositionally biased region" description="Basic and acidic residues" evidence="3">
    <location>
        <begin position="28"/>
        <end position="54"/>
    </location>
</feature>
<feature type="domain" description="CBS" evidence="5">
    <location>
        <begin position="315"/>
        <end position="372"/>
    </location>
</feature>
<feature type="domain" description="CBS" evidence="5">
    <location>
        <begin position="77"/>
        <end position="135"/>
    </location>
</feature>
<dbReference type="InterPro" id="IPR053793">
    <property type="entry name" value="PB1-like"/>
</dbReference>
<evidence type="ECO:0000259" key="5">
    <source>
        <dbReference type="PROSITE" id="PS51371"/>
    </source>
</evidence>
<dbReference type="SMART" id="SM00666">
    <property type="entry name" value="PB1"/>
    <property type="match status" value="1"/>
</dbReference>
<name>A0A9N8Z5M3_9GLOM</name>
<dbReference type="Pfam" id="PF00571">
    <property type="entry name" value="CBS"/>
    <property type="match status" value="4"/>
</dbReference>
<gene>
    <name evidence="7" type="ORF">PBRASI_LOCUS1280</name>
</gene>
<keyword evidence="1" id="KW-0677">Repeat</keyword>
<feature type="region of interest" description="Disordered" evidence="3">
    <location>
        <begin position="1"/>
        <end position="74"/>
    </location>
</feature>
<evidence type="ECO:0000313" key="7">
    <source>
        <dbReference type="EMBL" id="CAG8475068.1"/>
    </source>
</evidence>
<feature type="compositionally biased region" description="Basic and acidic residues" evidence="3">
    <location>
        <begin position="546"/>
        <end position="555"/>
    </location>
</feature>
<reference evidence="7" key="1">
    <citation type="submission" date="2021-06" db="EMBL/GenBank/DDBJ databases">
        <authorList>
            <person name="Kallberg Y."/>
            <person name="Tangrot J."/>
            <person name="Rosling A."/>
        </authorList>
    </citation>
    <scope>NUCLEOTIDE SEQUENCE</scope>
    <source>
        <strain evidence="7">BR232B</strain>
    </source>
</reference>
<feature type="region of interest" description="Disordered" evidence="3">
    <location>
        <begin position="514"/>
        <end position="555"/>
    </location>
</feature>
<evidence type="ECO:0000256" key="4">
    <source>
        <dbReference type="SAM" id="Phobius"/>
    </source>
</evidence>
<keyword evidence="4" id="KW-0472">Membrane</keyword>
<dbReference type="Gene3D" id="3.10.20.90">
    <property type="entry name" value="Phosphatidylinositol 3-kinase Catalytic Subunit, Chain A, domain 1"/>
    <property type="match status" value="1"/>
</dbReference>
<dbReference type="InterPro" id="IPR046342">
    <property type="entry name" value="CBS_dom_sf"/>
</dbReference>
<keyword evidence="4" id="KW-1133">Transmembrane helix</keyword>
<dbReference type="PANTHER" id="PTHR48108">
    <property type="entry name" value="CBS DOMAIN-CONTAINING PROTEIN CBSX2, CHLOROPLASTIC"/>
    <property type="match status" value="1"/>
</dbReference>
<dbReference type="Proteomes" id="UP000789739">
    <property type="component" value="Unassembled WGS sequence"/>
</dbReference>
<feature type="domain" description="PB1" evidence="6">
    <location>
        <begin position="569"/>
        <end position="653"/>
    </location>
</feature>
<dbReference type="SMART" id="SM00116">
    <property type="entry name" value="CBS"/>
    <property type="match status" value="4"/>
</dbReference>
<proteinExistence type="predicted"/>
<dbReference type="InterPro" id="IPR000644">
    <property type="entry name" value="CBS_dom"/>
</dbReference>
<keyword evidence="8" id="KW-1185">Reference proteome</keyword>
<dbReference type="CDD" id="cd17782">
    <property type="entry name" value="CBS_pair_MUG70_2"/>
    <property type="match status" value="1"/>
</dbReference>
<keyword evidence="2" id="KW-0129">CBS domain</keyword>
<dbReference type="SUPFAM" id="SSF54277">
    <property type="entry name" value="CAD &amp; PB1 domains"/>
    <property type="match status" value="1"/>
</dbReference>
<feature type="compositionally biased region" description="Low complexity" evidence="3">
    <location>
        <begin position="465"/>
        <end position="475"/>
    </location>
</feature>
<dbReference type="PROSITE" id="PS51371">
    <property type="entry name" value="CBS"/>
    <property type="match status" value="4"/>
</dbReference>
<dbReference type="SUPFAM" id="SSF54631">
    <property type="entry name" value="CBS-domain pair"/>
    <property type="match status" value="2"/>
</dbReference>
<dbReference type="InterPro" id="IPR051462">
    <property type="entry name" value="CBS_domain-containing"/>
</dbReference>
<dbReference type="PROSITE" id="PS51745">
    <property type="entry name" value="PB1"/>
    <property type="match status" value="1"/>
</dbReference>
<evidence type="ECO:0000313" key="8">
    <source>
        <dbReference type="Proteomes" id="UP000789739"/>
    </source>
</evidence>
<protein>
    <submittedName>
        <fullName evidence="7">7246_t:CDS:1</fullName>
    </submittedName>
</protein>
<sequence length="700" mass="77525">MLKAPTSFRARTLSTESRDGLNSAADTHSTDVARRRTQKKDESIRKRTEQELLKLKPSRRGRDKTPPPRIGGTVGNLRPLAAIILSESETAYDAARFMTVKRADAVLVTDVNDQLSGIVTDKDLAFRVIAEGLDPHNTYLGEIMTRNPCTVTTSHNATDALNEMVNGGFRHLPVTDSRTEKIVGMLDITECLLDALAKLERANRSTKQLSDVLDTMSDFEATHNREVASYVRVLREQLGFPQLQSILDPSKSQAEVSIRTNVREIARVMKEKHQTAVLVLDEDGRTVGIFTSKDLVVRVVAGKLEPSTTSAVRVMTPNPDTAPPETTILDALRTMQEGRYQHLPLFDKANGIVGIVDILQLTYATLRTVNPNLILSLNSLEYLPHSSTLPIPSISVCEPMLTPPDSPTSGQPLMPLKDCKPSKIPIPTNSKRPLNPYKTFTRKIIKLSNPKPPPPSSLPTPPSSSPRTSEPCSPTLVPQLVSTTTQLQQMEGQEGDGPVWSKFWNAVSLEDASSERTLSDQRVLSCGSGDMPSIKEVSNRTTTPSSEEHKPESRRYSVITSSKVDVSIPGSMMYKFKDPQTGQTHRFGSTCREYRELLTLIKQKMTLKTEAVVYVSYVDDENDKVALSSDEDLANALQLAKRSQWLLIRLDVKMPEKIMPERSQIPRNNEDIAKDYMLISGGSFTVGVAVGSILMWALRR</sequence>